<sequence>MKVTIDYAGASIIGQSHLEAALKNQDAYTILESSFGTVMVVADGVGSKPHSDVGSKAICQSVVQAVKIWHSKENAPIQLLIRLIHTLWELNISPLEKKDCSTTCLFAVYLKTGKLYLGQLGDGIIGFIHEDNFSVLKIKEEEFGNLTQSVDSVTSLTDWTIKEIDLTTSNFSLLLATDGISEDLIEDKRKEFVEYLVQLIKEKPALKLKNRRIKKLIKGWITNYSLDDKTMIIFNREVEK</sequence>
<feature type="domain" description="PPM-type phosphatase" evidence="1">
    <location>
        <begin position="13"/>
        <end position="200"/>
    </location>
</feature>
<gene>
    <name evidence="2" type="ORF">JCM9140_3675</name>
</gene>
<reference evidence="2" key="1">
    <citation type="journal article" date="2014" name="Genome Announc.">
        <title>Draft Genome Sequences of Three Alkaliphilic Bacillus Strains, Bacillus wakoensis JCM 9140T, Bacillus akibai JCM 9157T, and Bacillus hemicellulosilyticus JCM 9152T.</title>
        <authorList>
            <person name="Yuki M."/>
            <person name="Oshima K."/>
            <person name="Suda W."/>
            <person name="Oshida Y."/>
            <person name="Kitamura K."/>
            <person name="Iida T."/>
            <person name="Hattori M."/>
            <person name="Ohkuma M."/>
        </authorList>
    </citation>
    <scope>NUCLEOTIDE SEQUENCE [LARGE SCALE GENOMIC DNA]</scope>
    <source>
        <strain evidence="2">JCM 9140</strain>
    </source>
</reference>
<accession>W4Q765</accession>
<dbReference type="AlphaFoldDB" id="W4Q765"/>
<dbReference type="Pfam" id="PF13672">
    <property type="entry name" value="PP2C_2"/>
    <property type="match status" value="1"/>
</dbReference>
<dbReference type="Gene3D" id="3.60.40.10">
    <property type="entry name" value="PPM-type phosphatase domain"/>
    <property type="match status" value="1"/>
</dbReference>
<evidence type="ECO:0000259" key="1">
    <source>
        <dbReference type="Pfam" id="PF13672"/>
    </source>
</evidence>
<organism evidence="2 3">
    <name type="scientific">Halalkalibacter wakoensis JCM 9140</name>
    <dbReference type="NCBI Taxonomy" id="1236970"/>
    <lineage>
        <taxon>Bacteria</taxon>
        <taxon>Bacillati</taxon>
        <taxon>Bacillota</taxon>
        <taxon>Bacilli</taxon>
        <taxon>Bacillales</taxon>
        <taxon>Bacillaceae</taxon>
        <taxon>Halalkalibacter</taxon>
    </lineage>
</organism>
<proteinExistence type="predicted"/>
<dbReference type="RefSeq" id="WP_034748889.1">
    <property type="nucleotide sequence ID" value="NZ_BAUT01000054.1"/>
</dbReference>
<dbReference type="InterPro" id="IPR036457">
    <property type="entry name" value="PPM-type-like_dom_sf"/>
</dbReference>
<evidence type="ECO:0000313" key="2">
    <source>
        <dbReference type="EMBL" id="GAE27523.1"/>
    </source>
</evidence>
<dbReference type="EMBL" id="BAUT01000054">
    <property type="protein sequence ID" value="GAE27523.1"/>
    <property type="molecule type" value="Genomic_DNA"/>
</dbReference>
<dbReference type="InterPro" id="IPR001932">
    <property type="entry name" value="PPM-type_phosphatase-like_dom"/>
</dbReference>
<comment type="caution">
    <text evidence="2">The sequence shown here is derived from an EMBL/GenBank/DDBJ whole genome shotgun (WGS) entry which is preliminary data.</text>
</comment>
<dbReference type="Proteomes" id="UP000018890">
    <property type="component" value="Unassembled WGS sequence"/>
</dbReference>
<evidence type="ECO:0000313" key="3">
    <source>
        <dbReference type="Proteomes" id="UP000018890"/>
    </source>
</evidence>
<dbReference type="STRING" id="1236970.JCM9140_3675"/>
<name>W4Q765_9BACI</name>
<keyword evidence="3" id="KW-1185">Reference proteome</keyword>
<dbReference type="OrthoDB" id="9801841at2"/>
<dbReference type="SUPFAM" id="SSF81606">
    <property type="entry name" value="PP2C-like"/>
    <property type="match status" value="1"/>
</dbReference>
<protein>
    <recommendedName>
        <fullName evidence="1">PPM-type phosphatase domain-containing protein</fullName>
    </recommendedName>
</protein>